<dbReference type="RefSeq" id="WP_111253242.1">
    <property type="nucleotide sequence ID" value="NZ_POTW01000005.1"/>
</dbReference>
<gene>
    <name evidence="2" type="ORF">C1I92_03325</name>
</gene>
<evidence type="ECO:0000313" key="3">
    <source>
        <dbReference type="Proteomes" id="UP000248764"/>
    </source>
</evidence>
<evidence type="ECO:0000256" key="1">
    <source>
        <dbReference type="SAM" id="Phobius"/>
    </source>
</evidence>
<dbReference type="EMBL" id="POTW01000005">
    <property type="protein sequence ID" value="PZF85920.1"/>
    <property type="molecule type" value="Genomic_DNA"/>
</dbReference>
<keyword evidence="1" id="KW-0472">Membrane</keyword>
<organism evidence="2 3">
    <name type="scientific">Jiangella anatolica</name>
    <dbReference type="NCBI Taxonomy" id="2670374"/>
    <lineage>
        <taxon>Bacteria</taxon>
        <taxon>Bacillati</taxon>
        <taxon>Actinomycetota</taxon>
        <taxon>Actinomycetes</taxon>
        <taxon>Jiangellales</taxon>
        <taxon>Jiangellaceae</taxon>
        <taxon>Jiangella</taxon>
    </lineage>
</organism>
<keyword evidence="1" id="KW-1133">Transmembrane helix</keyword>
<sequence>MIEFDDDALTRALARLPVGEYAPIELLRDRARQARTRRRLAQAGIAMTAVALIAVPSALALGGDGAGRPQPAGSGAADCPATFAAVDVSDVPPVPVDDVSDLPEPLRLMWMPEAAPDPDRVFAEDASARNAAIDDRLAGCPEPADQSILVVQAEGGVVTRSVLILRADPESVGADESSTLTVDDVEVHLQRGDGFVYAWWESGDATWELRADTLSDDEIAELIRTMRTDGERVDVSDWSVAADAEQLIQGTGRSDRPGDYIYTAVAGDLRLTVTDEVDSIWLHARPGSRVTEFLEREVLVTPLPERGTLLAWHLHDGDTVTLQGQASAEELLAIGETIGVTPPDDPRFDAWALGEEEPQQ</sequence>
<evidence type="ECO:0000313" key="2">
    <source>
        <dbReference type="EMBL" id="PZF85920.1"/>
    </source>
</evidence>
<feature type="transmembrane region" description="Helical" evidence="1">
    <location>
        <begin position="40"/>
        <end position="61"/>
    </location>
</feature>
<proteinExistence type="predicted"/>
<dbReference type="Proteomes" id="UP000248764">
    <property type="component" value="Unassembled WGS sequence"/>
</dbReference>
<keyword evidence="3" id="KW-1185">Reference proteome</keyword>
<accession>A0A2W2BKV0</accession>
<name>A0A2W2BKV0_9ACTN</name>
<reference evidence="2 3" key="1">
    <citation type="submission" date="2018-01" db="EMBL/GenBank/DDBJ databases">
        <title>Draft genome sequence of Jiangella sp. GTF31.</title>
        <authorList>
            <person name="Sahin N."/>
            <person name="Ay H."/>
            <person name="Saygin H."/>
        </authorList>
    </citation>
    <scope>NUCLEOTIDE SEQUENCE [LARGE SCALE GENOMIC DNA]</scope>
    <source>
        <strain evidence="2 3">GTF31</strain>
    </source>
</reference>
<dbReference type="AlphaFoldDB" id="A0A2W2BKV0"/>
<protein>
    <submittedName>
        <fullName evidence="2">Uncharacterized protein</fullName>
    </submittedName>
</protein>
<comment type="caution">
    <text evidence="2">The sequence shown here is derived from an EMBL/GenBank/DDBJ whole genome shotgun (WGS) entry which is preliminary data.</text>
</comment>
<keyword evidence="1" id="KW-0812">Transmembrane</keyword>